<keyword evidence="3 5" id="KW-1133">Transmembrane helix</keyword>
<dbReference type="OrthoDB" id="5516290at2"/>
<evidence type="ECO:0000256" key="2">
    <source>
        <dbReference type="ARBA" id="ARBA00022692"/>
    </source>
</evidence>
<evidence type="ECO:0000256" key="3">
    <source>
        <dbReference type="ARBA" id="ARBA00022989"/>
    </source>
</evidence>
<dbReference type="EMBL" id="ARYL01000004">
    <property type="protein sequence ID" value="KDA03593.1"/>
    <property type="molecule type" value="Genomic_DNA"/>
</dbReference>
<organism evidence="6 7">
    <name type="scientific">Hyphomonas oceanitis SCH89</name>
    <dbReference type="NCBI Taxonomy" id="1280953"/>
    <lineage>
        <taxon>Bacteria</taxon>
        <taxon>Pseudomonadati</taxon>
        <taxon>Pseudomonadota</taxon>
        <taxon>Alphaproteobacteria</taxon>
        <taxon>Hyphomonadales</taxon>
        <taxon>Hyphomonadaceae</taxon>
        <taxon>Hyphomonas</taxon>
    </lineage>
</organism>
<evidence type="ECO:0000313" key="7">
    <source>
        <dbReference type="Proteomes" id="UP000024942"/>
    </source>
</evidence>
<feature type="transmembrane region" description="Helical" evidence="5">
    <location>
        <begin position="73"/>
        <end position="99"/>
    </location>
</feature>
<name>A0A059GAS9_9PROT</name>
<dbReference type="STRING" id="1280953.HOC_03902"/>
<comment type="subcellular location">
    <subcellularLocation>
        <location evidence="1">Membrane</location>
    </subcellularLocation>
</comment>
<evidence type="ECO:0000256" key="5">
    <source>
        <dbReference type="SAM" id="Phobius"/>
    </source>
</evidence>
<sequence>MSVIVELLLPVLALICWTLVMWLWMYATRIPAMQKAQIDPDAARHPGTYGDRMPANVRSVADNYNHLHEQPTIFYALMFFAALTGGQGNFMELMAWIYVGLRIVHSFVQILSPKVAVRFMVFALASITLFIIAGHEVVRILL</sequence>
<dbReference type="SUPFAM" id="SSF161084">
    <property type="entry name" value="MAPEG domain-like"/>
    <property type="match status" value="1"/>
</dbReference>
<keyword evidence="7" id="KW-1185">Reference proteome</keyword>
<dbReference type="RefSeq" id="WP_035535994.1">
    <property type="nucleotide sequence ID" value="NZ_ARYL01000004.1"/>
</dbReference>
<gene>
    <name evidence="6" type="ORF">HOC_03902</name>
</gene>
<dbReference type="GO" id="GO:0016020">
    <property type="term" value="C:membrane"/>
    <property type="evidence" value="ECO:0007669"/>
    <property type="project" value="UniProtKB-SubCell"/>
</dbReference>
<evidence type="ECO:0000313" key="6">
    <source>
        <dbReference type="EMBL" id="KDA03593.1"/>
    </source>
</evidence>
<evidence type="ECO:0008006" key="8">
    <source>
        <dbReference type="Google" id="ProtNLM"/>
    </source>
</evidence>
<proteinExistence type="predicted"/>
<evidence type="ECO:0000256" key="1">
    <source>
        <dbReference type="ARBA" id="ARBA00004370"/>
    </source>
</evidence>
<protein>
    <recommendedName>
        <fullName evidence="8">MAPEG family protein</fullName>
    </recommendedName>
</protein>
<feature type="transmembrane region" description="Helical" evidence="5">
    <location>
        <begin position="119"/>
        <end position="141"/>
    </location>
</feature>
<dbReference type="InterPro" id="IPR023352">
    <property type="entry name" value="MAPEG-like_dom_sf"/>
</dbReference>
<dbReference type="PATRIC" id="fig|1280953.3.peg.789"/>
<accession>A0A059GAS9</accession>
<evidence type="ECO:0000256" key="4">
    <source>
        <dbReference type="ARBA" id="ARBA00023136"/>
    </source>
</evidence>
<dbReference type="InterPro" id="IPR001129">
    <property type="entry name" value="Membr-assoc_MAPEG"/>
</dbReference>
<dbReference type="eggNOG" id="COG5331">
    <property type="taxonomic scope" value="Bacteria"/>
</dbReference>
<dbReference type="Gene3D" id="1.20.120.550">
    <property type="entry name" value="Membrane associated eicosanoid/glutathione metabolism-like domain"/>
    <property type="match status" value="1"/>
</dbReference>
<comment type="caution">
    <text evidence="6">The sequence shown here is derived from an EMBL/GenBank/DDBJ whole genome shotgun (WGS) entry which is preliminary data.</text>
</comment>
<dbReference type="Pfam" id="PF01124">
    <property type="entry name" value="MAPEG"/>
    <property type="match status" value="1"/>
</dbReference>
<feature type="transmembrane region" description="Helical" evidence="5">
    <location>
        <begin position="7"/>
        <end position="27"/>
    </location>
</feature>
<keyword evidence="4 5" id="KW-0472">Membrane</keyword>
<dbReference type="AlphaFoldDB" id="A0A059GAS9"/>
<keyword evidence="2 5" id="KW-0812">Transmembrane</keyword>
<reference evidence="6 7" key="1">
    <citation type="journal article" date="2014" name="Antonie Van Leeuwenhoek">
        <title>Hyphomonas beringensis sp. nov. and Hyphomonas chukchiensis sp. nov., isolated from surface seawater of the Bering Sea and Chukchi Sea.</title>
        <authorList>
            <person name="Li C."/>
            <person name="Lai Q."/>
            <person name="Li G."/>
            <person name="Dong C."/>
            <person name="Wang J."/>
            <person name="Liao Y."/>
            <person name="Shao Z."/>
        </authorList>
    </citation>
    <scope>NUCLEOTIDE SEQUENCE [LARGE SCALE GENOMIC DNA]</scope>
    <source>
        <strain evidence="6 7">SCH89</strain>
    </source>
</reference>
<dbReference type="Proteomes" id="UP000024942">
    <property type="component" value="Unassembled WGS sequence"/>
</dbReference>